<dbReference type="RefSeq" id="WP_246500565.1">
    <property type="nucleotide sequence ID" value="NZ_JAGINP010000006.1"/>
</dbReference>
<dbReference type="EC" id="1.15.1.1" evidence="2"/>
<sequence>MRRMSLAAGAALFAATAIMAAGFATGTFAQGPGQPQAQAAMSDAQGKALGTITLTQFPQGLLVHAELDGLKPGWHAVHIHENGTCTPSFAAAGGHFNPHGGQHGIDAAPTHAGDLPNFWVDESGKGGFETVTVSVTLGEGQASLFKPGGTTFVVHAQPDDYASEPAGNSGDRVACGVVSKS</sequence>
<dbReference type="InterPro" id="IPR024134">
    <property type="entry name" value="SOD_Cu/Zn_/chaperone"/>
</dbReference>
<dbReference type="Gene3D" id="2.60.40.200">
    <property type="entry name" value="Superoxide dismutase, copper/zinc binding domain"/>
    <property type="match status" value="1"/>
</dbReference>
<comment type="function">
    <text evidence="2">Destroys radicals which are normally produced within the cells and which are toxic to biological systems.</text>
</comment>
<keyword evidence="2" id="KW-0862">Zinc</keyword>
<feature type="signal peptide" evidence="3">
    <location>
        <begin position="1"/>
        <end position="20"/>
    </location>
</feature>
<dbReference type="PANTHER" id="PTHR10003">
    <property type="entry name" value="SUPEROXIDE DISMUTASE CU-ZN -RELATED"/>
    <property type="match status" value="1"/>
</dbReference>
<evidence type="ECO:0000256" key="3">
    <source>
        <dbReference type="SAM" id="SignalP"/>
    </source>
</evidence>
<dbReference type="CDD" id="cd00305">
    <property type="entry name" value="Cu-Zn_Superoxide_Dismutase"/>
    <property type="match status" value="1"/>
</dbReference>
<accession>A0ABS4SJJ8</accession>
<dbReference type="Proteomes" id="UP000781958">
    <property type="component" value="Unassembled WGS sequence"/>
</dbReference>
<dbReference type="InterPro" id="IPR001424">
    <property type="entry name" value="SOD_Cu_Zn_dom"/>
</dbReference>
<feature type="domain" description="Superoxide dismutase copper/zinc binding" evidence="4">
    <location>
        <begin position="50"/>
        <end position="178"/>
    </location>
</feature>
<evidence type="ECO:0000313" key="5">
    <source>
        <dbReference type="EMBL" id="MBP2292399.1"/>
    </source>
</evidence>
<dbReference type="PROSITE" id="PS00332">
    <property type="entry name" value="SOD_CU_ZN_2"/>
    <property type="match status" value="1"/>
</dbReference>
<keyword evidence="3" id="KW-0732">Signal</keyword>
<dbReference type="EMBL" id="JAGINP010000006">
    <property type="protein sequence ID" value="MBP2292399.1"/>
    <property type="molecule type" value="Genomic_DNA"/>
</dbReference>
<proteinExistence type="inferred from homology"/>
<keyword evidence="6" id="KW-1185">Reference proteome</keyword>
<keyword evidence="2" id="KW-0186">Copper</keyword>
<name>A0ABS4SJJ8_9PROT</name>
<protein>
    <recommendedName>
        <fullName evidence="2">Superoxide dismutase [Cu-Zn]</fullName>
        <ecNumber evidence="2">1.15.1.1</ecNumber>
    </recommendedName>
</protein>
<dbReference type="GO" id="GO:0004784">
    <property type="term" value="F:superoxide dismutase activity"/>
    <property type="evidence" value="ECO:0007669"/>
    <property type="project" value="UniProtKB-EC"/>
</dbReference>
<dbReference type="SUPFAM" id="SSF49329">
    <property type="entry name" value="Cu,Zn superoxide dismutase-like"/>
    <property type="match status" value="1"/>
</dbReference>
<evidence type="ECO:0000313" key="6">
    <source>
        <dbReference type="Proteomes" id="UP000781958"/>
    </source>
</evidence>
<comment type="cofactor">
    <cofactor evidence="2">
        <name>Zn(2+)</name>
        <dbReference type="ChEBI" id="CHEBI:29105"/>
    </cofactor>
    <text evidence="2">Binds 1 zinc ion per subunit.</text>
</comment>
<evidence type="ECO:0000259" key="4">
    <source>
        <dbReference type="Pfam" id="PF00080"/>
    </source>
</evidence>
<evidence type="ECO:0000256" key="1">
    <source>
        <dbReference type="ARBA" id="ARBA00010457"/>
    </source>
</evidence>
<feature type="chain" id="PRO_5047133044" description="Superoxide dismutase [Cu-Zn]" evidence="3">
    <location>
        <begin position="21"/>
        <end position="181"/>
    </location>
</feature>
<gene>
    <name evidence="5" type="ORF">J2851_002169</name>
</gene>
<comment type="cofactor">
    <cofactor evidence="2">
        <name>Cu cation</name>
        <dbReference type="ChEBI" id="CHEBI:23378"/>
    </cofactor>
    <text evidence="2">Binds 1 copper ion per subunit.</text>
</comment>
<keyword evidence="2 5" id="KW-0560">Oxidoreductase</keyword>
<comment type="catalytic activity">
    <reaction evidence="2">
        <text>2 superoxide + 2 H(+) = H2O2 + O2</text>
        <dbReference type="Rhea" id="RHEA:20696"/>
        <dbReference type="ChEBI" id="CHEBI:15378"/>
        <dbReference type="ChEBI" id="CHEBI:15379"/>
        <dbReference type="ChEBI" id="CHEBI:16240"/>
        <dbReference type="ChEBI" id="CHEBI:18421"/>
        <dbReference type="EC" id="1.15.1.1"/>
    </reaction>
</comment>
<dbReference type="InterPro" id="IPR036423">
    <property type="entry name" value="SOD-like_Cu/Zn_dom_sf"/>
</dbReference>
<dbReference type="InterPro" id="IPR018152">
    <property type="entry name" value="SOD_Cu/Zn_BS"/>
</dbReference>
<comment type="caution">
    <text evidence="5">The sequence shown here is derived from an EMBL/GenBank/DDBJ whole genome shotgun (WGS) entry which is preliminary data.</text>
</comment>
<keyword evidence="2" id="KW-0479">Metal-binding</keyword>
<dbReference type="Pfam" id="PF00080">
    <property type="entry name" value="Sod_Cu"/>
    <property type="match status" value="1"/>
</dbReference>
<reference evidence="5 6" key="1">
    <citation type="submission" date="2021-03" db="EMBL/GenBank/DDBJ databases">
        <title>Genomic Encyclopedia of Type Strains, Phase III (KMG-III): the genomes of soil and plant-associated and newly described type strains.</title>
        <authorList>
            <person name="Whitman W."/>
        </authorList>
    </citation>
    <scope>NUCLEOTIDE SEQUENCE [LARGE SCALE GENOMIC DNA]</scope>
    <source>
        <strain evidence="5 6">IMMIB AFH-6</strain>
    </source>
</reference>
<evidence type="ECO:0000256" key="2">
    <source>
        <dbReference type="RuleBase" id="RU000393"/>
    </source>
</evidence>
<organism evidence="5 6">
    <name type="scientific">Azospirillum rugosum</name>
    <dbReference type="NCBI Taxonomy" id="416170"/>
    <lineage>
        <taxon>Bacteria</taxon>
        <taxon>Pseudomonadati</taxon>
        <taxon>Pseudomonadota</taxon>
        <taxon>Alphaproteobacteria</taxon>
        <taxon>Rhodospirillales</taxon>
        <taxon>Azospirillaceae</taxon>
        <taxon>Azospirillum</taxon>
    </lineage>
</organism>
<dbReference type="PRINTS" id="PR00068">
    <property type="entry name" value="CUZNDISMTASE"/>
</dbReference>
<comment type="similarity">
    <text evidence="1 2">Belongs to the Cu-Zn superoxide dismutase family.</text>
</comment>